<feature type="transmembrane region" description="Helical" evidence="11">
    <location>
        <begin position="25"/>
        <end position="47"/>
    </location>
</feature>
<sequence length="265" mass="29756">MASAGLLVIVASAAAWINGLPWAHWTLALGLLWLLTVLRGWFGDAIGESEGGRYGRNIDRSYRWSMSWFIFSEIMFFGAFFGALFYARTLATPELGSLDSKLLWPGFTATWPNAGPAGLVETFKPMGPWPIPTLNTAVLLTSGVTLTIAHHALRAAHRARAAFWLFLTIALGFIFLGFQSFEYFHAYQELNLKLTSGMYGSTFFLLTGFHGFHVMMGATMLSVILIRILKGHFTPEHHFGFEGAAWYWHFVDVVWLGLYVVVYWL</sequence>
<feature type="transmembrane region" description="Helical" evidence="11">
    <location>
        <begin position="201"/>
        <end position="226"/>
    </location>
</feature>
<dbReference type="InterPro" id="IPR035973">
    <property type="entry name" value="Cyt_c_oxidase_su3-like_sf"/>
</dbReference>
<dbReference type="InterPro" id="IPR000298">
    <property type="entry name" value="Cyt_c_oxidase-like_su3"/>
</dbReference>
<comment type="subcellular location">
    <subcellularLocation>
        <location evidence="10">Cell membrane</location>
        <topology evidence="10">Multi-pass membrane protein</topology>
    </subcellularLocation>
    <subcellularLocation>
        <location evidence="1">Membrane</location>
        <topology evidence="1">Multi-pass membrane protein</topology>
    </subcellularLocation>
</comment>
<dbReference type="Gene3D" id="1.20.120.80">
    <property type="entry name" value="Cytochrome c oxidase, subunit III, four-helix bundle"/>
    <property type="match status" value="1"/>
</dbReference>
<evidence type="ECO:0000256" key="1">
    <source>
        <dbReference type="ARBA" id="ARBA00004141"/>
    </source>
</evidence>
<evidence type="ECO:0000256" key="9">
    <source>
        <dbReference type="ARBA" id="ARBA00031625"/>
    </source>
</evidence>
<reference evidence="13 14" key="1">
    <citation type="submission" date="2019-08" db="EMBL/GenBank/DDBJ databases">
        <authorList>
            <person name="Peeters C."/>
        </authorList>
    </citation>
    <scope>NUCLEOTIDE SEQUENCE [LARGE SCALE GENOMIC DNA]</scope>
    <source>
        <strain evidence="13 14">LMG 30175</strain>
    </source>
</reference>
<evidence type="ECO:0000256" key="7">
    <source>
        <dbReference type="ARBA" id="ARBA00023136"/>
    </source>
</evidence>
<evidence type="ECO:0000313" key="14">
    <source>
        <dbReference type="Proteomes" id="UP000414233"/>
    </source>
</evidence>
<dbReference type="EMBL" id="CABPRZ010000009">
    <property type="protein sequence ID" value="VVE08662.1"/>
    <property type="molecule type" value="Genomic_DNA"/>
</dbReference>
<evidence type="ECO:0000313" key="13">
    <source>
        <dbReference type="EMBL" id="VVE08662.1"/>
    </source>
</evidence>
<evidence type="ECO:0000256" key="2">
    <source>
        <dbReference type="ARBA" id="ARBA00010581"/>
    </source>
</evidence>
<dbReference type="PANTHER" id="PTHR11403:SF7">
    <property type="entry name" value="CYTOCHROME C OXIDASE SUBUNIT 3"/>
    <property type="match status" value="1"/>
</dbReference>
<dbReference type="GO" id="GO:0005886">
    <property type="term" value="C:plasma membrane"/>
    <property type="evidence" value="ECO:0007669"/>
    <property type="project" value="UniProtKB-SubCell"/>
</dbReference>
<proteinExistence type="inferred from homology"/>
<dbReference type="GO" id="GO:0019646">
    <property type="term" value="P:aerobic electron transport chain"/>
    <property type="evidence" value="ECO:0007669"/>
    <property type="project" value="InterPro"/>
</dbReference>
<comment type="similarity">
    <text evidence="2 10">Belongs to the cytochrome c oxidase subunit 3 family.</text>
</comment>
<gene>
    <name evidence="13" type="ORF">PTE30175_02443</name>
</gene>
<dbReference type="Pfam" id="PF00510">
    <property type="entry name" value="COX3"/>
    <property type="match status" value="1"/>
</dbReference>
<protein>
    <recommendedName>
        <fullName evidence="3">cytochrome-c oxidase</fullName>
        <ecNumber evidence="3">7.1.1.9</ecNumber>
    </recommendedName>
    <alternativeName>
        <fullName evidence="8">Cytochrome aa3 subunit 3</fullName>
    </alternativeName>
    <alternativeName>
        <fullName evidence="9">Cytochrome c oxidase polypeptide III</fullName>
    </alternativeName>
</protein>
<dbReference type="SUPFAM" id="SSF81452">
    <property type="entry name" value="Cytochrome c oxidase subunit III-like"/>
    <property type="match status" value="1"/>
</dbReference>
<evidence type="ECO:0000256" key="4">
    <source>
        <dbReference type="ARBA" id="ARBA00022692"/>
    </source>
</evidence>
<dbReference type="FunFam" id="1.20.120.80:FF:000003">
    <property type="entry name" value="Cytochrome c oxidase subunit 3"/>
    <property type="match status" value="1"/>
</dbReference>
<evidence type="ECO:0000256" key="5">
    <source>
        <dbReference type="ARBA" id="ARBA00022967"/>
    </source>
</evidence>
<accession>A0A5E4V8N9</accession>
<dbReference type="PROSITE" id="PS50253">
    <property type="entry name" value="COX3"/>
    <property type="match status" value="1"/>
</dbReference>
<evidence type="ECO:0000256" key="6">
    <source>
        <dbReference type="ARBA" id="ARBA00022989"/>
    </source>
</evidence>
<name>A0A5E4V8N9_9BURK</name>
<dbReference type="PANTHER" id="PTHR11403">
    <property type="entry name" value="CYTOCHROME C OXIDASE SUBUNIT III"/>
    <property type="match status" value="1"/>
</dbReference>
<evidence type="ECO:0000256" key="3">
    <source>
        <dbReference type="ARBA" id="ARBA00012949"/>
    </source>
</evidence>
<evidence type="ECO:0000259" key="12">
    <source>
        <dbReference type="PROSITE" id="PS50253"/>
    </source>
</evidence>
<feature type="transmembrane region" description="Helical" evidence="11">
    <location>
        <begin position="129"/>
        <end position="149"/>
    </location>
</feature>
<evidence type="ECO:0000256" key="10">
    <source>
        <dbReference type="RuleBase" id="RU003376"/>
    </source>
</evidence>
<keyword evidence="5" id="KW-1278">Translocase</keyword>
<keyword evidence="6 11" id="KW-1133">Transmembrane helix</keyword>
<keyword evidence="4 10" id="KW-0812">Transmembrane</keyword>
<dbReference type="EC" id="7.1.1.9" evidence="3"/>
<dbReference type="Gene3D" id="1.10.287.70">
    <property type="match status" value="1"/>
</dbReference>
<feature type="transmembrane region" description="Helical" evidence="11">
    <location>
        <begin position="246"/>
        <end position="264"/>
    </location>
</feature>
<keyword evidence="14" id="KW-1185">Reference proteome</keyword>
<evidence type="ECO:0000256" key="8">
    <source>
        <dbReference type="ARBA" id="ARBA00031400"/>
    </source>
</evidence>
<dbReference type="Proteomes" id="UP000414233">
    <property type="component" value="Unassembled WGS sequence"/>
</dbReference>
<dbReference type="InterPro" id="IPR024791">
    <property type="entry name" value="Cyt_c/ubiquinol_Oxase_su3"/>
</dbReference>
<evidence type="ECO:0000256" key="11">
    <source>
        <dbReference type="SAM" id="Phobius"/>
    </source>
</evidence>
<dbReference type="CDD" id="cd01665">
    <property type="entry name" value="Cyt_c_Oxidase_III"/>
    <property type="match status" value="1"/>
</dbReference>
<dbReference type="GO" id="GO:0004129">
    <property type="term" value="F:cytochrome-c oxidase activity"/>
    <property type="evidence" value="ECO:0007669"/>
    <property type="project" value="UniProtKB-EC"/>
</dbReference>
<feature type="transmembrane region" description="Helical" evidence="11">
    <location>
        <begin position="68"/>
        <end position="87"/>
    </location>
</feature>
<organism evidence="13 14">
    <name type="scientific">Pandoraea terrae</name>
    <dbReference type="NCBI Taxonomy" id="1537710"/>
    <lineage>
        <taxon>Bacteria</taxon>
        <taxon>Pseudomonadati</taxon>
        <taxon>Pseudomonadota</taxon>
        <taxon>Betaproteobacteria</taxon>
        <taxon>Burkholderiales</taxon>
        <taxon>Burkholderiaceae</taxon>
        <taxon>Pandoraea</taxon>
    </lineage>
</organism>
<feature type="transmembrane region" description="Helical" evidence="11">
    <location>
        <begin position="161"/>
        <end position="181"/>
    </location>
</feature>
<dbReference type="AlphaFoldDB" id="A0A5E4V8N9"/>
<keyword evidence="7 11" id="KW-0472">Membrane</keyword>
<feature type="domain" description="Heme-copper oxidase subunit III family profile" evidence="12">
    <location>
        <begin position="1"/>
        <end position="265"/>
    </location>
</feature>
<dbReference type="InterPro" id="IPR033945">
    <property type="entry name" value="Cyt_c_oxase_su3_dom"/>
</dbReference>
<dbReference type="InterPro" id="IPR013833">
    <property type="entry name" value="Cyt_c_oxidase_su3_a-hlx"/>
</dbReference>